<reference evidence="2" key="3">
    <citation type="journal article" date="2021" name="Int. J. Parasitol.">
        <title>Comparative analysis of gene expression between Babesia bovis blood stages and kinetes allowed by improved genome annotation.</title>
        <authorList>
            <person name="Ueti M.W."/>
            <person name="Johnson W.C."/>
            <person name="Kappmeyer L.S."/>
            <person name="Herndon D.R."/>
            <person name="Mousel M.R."/>
            <person name="Reif K.E."/>
            <person name="Taus N.S."/>
            <person name="Ifeonu O.O."/>
            <person name="Silva J.C."/>
            <person name="Suarez C.E."/>
            <person name="Brayton K.A."/>
        </authorList>
    </citation>
    <scope>NUCLEOTIDE SEQUENCE [LARGE SCALE GENOMIC DNA]</scope>
</reference>
<reference evidence="1 2" key="1">
    <citation type="journal article" date="2007" name="PLoS Pathog.">
        <title>Genome sequence of Babesia bovis and comparative analysis of apicomplexan hemoprotozoa.</title>
        <authorList>
            <person name="Brayton K.A."/>
            <person name="Lau A.O.T."/>
            <person name="Herndon D.R."/>
            <person name="Hannick L."/>
            <person name="Kappmeyer L.S."/>
            <person name="Berens S.J."/>
            <person name="Bidwell S.L."/>
            <person name="Brown W.C."/>
            <person name="Crabtree J."/>
            <person name="Fadrosh D."/>
            <person name="Feldblum T."/>
            <person name="Forberger H.A."/>
            <person name="Haas B.J."/>
            <person name="Howell J.M."/>
            <person name="Khouri H."/>
            <person name="Koo H."/>
            <person name="Mann D.J."/>
            <person name="Norimine J."/>
            <person name="Paulsen I.T."/>
            <person name="Radune D."/>
            <person name="Ren Q."/>
            <person name="Smith R.K. Jr."/>
            <person name="Suarez C.E."/>
            <person name="White O."/>
            <person name="Wortman J.R."/>
            <person name="Knowles D.P. Jr."/>
            <person name="McElwain T.F."/>
            <person name="Nene V.M."/>
        </authorList>
    </citation>
    <scope>NUCLEOTIDE SEQUENCE [LARGE SCALE GENOMIC DNA]</scope>
    <source>
        <strain evidence="1">T2Bo</strain>
    </source>
</reference>
<evidence type="ECO:0000313" key="1">
    <source>
        <dbReference type="EMBL" id="EDO05334.1"/>
    </source>
</evidence>
<proteinExistence type="predicted"/>
<name>A7AWA6_BABBO</name>
<protein>
    <submittedName>
        <fullName evidence="1">Uncharacterized protein</fullName>
    </submittedName>
</protein>
<dbReference type="InParanoid" id="A7AWA6"/>
<reference evidence="2" key="2">
    <citation type="journal article" date="2020" name="Data Brief">
        <title>Transcriptome dataset of Babesia bovis life stages within vertebrate and invertebrate hosts.</title>
        <authorList>
            <person name="Ueti M.W."/>
            <person name="Johnson W.C."/>
            <person name="Kappmeyer L.S."/>
            <person name="Herndon D.R."/>
            <person name="Mousel M.R."/>
            <person name="Reif K.E."/>
            <person name="Taus N.S."/>
            <person name="Ifeonu O.O."/>
            <person name="Silva J.C."/>
            <person name="Suarez C.E."/>
            <person name="Brayton K.A."/>
        </authorList>
    </citation>
    <scope>NUCLEOTIDE SEQUENCE [LARGE SCALE GENOMIC DNA]</scope>
</reference>
<sequence>MSNTDDLATRLIELRDHLKSIANTYSTLCVYLRGIDSLSEFVTSDYYEVESASGEMVKRLHEWRSVEHRVFDALKHHMNRKFQSYKCAESAFMSALEASRSNTPPKRDCGIRLKVHRFKQGVIAMKFANEARRRVTNIADFIVEVKRQTGHAPDDYVDNLVILHSLAGWAKAVINDCVRCTSSSADKFKHEESNGQILYTTDAIRRILKFCANNTVERKPDVDKLSLMVKDMLMQSTILISPAAQEDKRNMPTSHITYYLFNVLNDINTIDSDGKNLEPLHRVYNSITPRLKLPTPMHVYQHQEYFCNLSKSITFVTRIHALQQQVLRTVCASWANELLGHILAILDRNNKDTLDLSSILMAIRACHYICNPGRKRLLGIWDHPPFDK</sequence>
<gene>
    <name evidence="1" type="ORF">BBOV_I002520</name>
</gene>
<dbReference type="EMBL" id="AAXT01000005">
    <property type="protein sequence ID" value="EDO05334.1"/>
    <property type="molecule type" value="Genomic_DNA"/>
</dbReference>
<dbReference type="AlphaFoldDB" id="A7AWA6"/>
<dbReference type="VEuPathDB" id="PiroplasmaDB:BBOV_I002520"/>
<dbReference type="Proteomes" id="UP000002173">
    <property type="component" value="Unassembled WGS sequence"/>
</dbReference>
<evidence type="ECO:0000313" key="2">
    <source>
        <dbReference type="Proteomes" id="UP000002173"/>
    </source>
</evidence>
<dbReference type="OMA" id="CASWANE"/>
<keyword evidence="2" id="KW-1185">Reference proteome</keyword>
<accession>A7AWA6</accession>
<comment type="caution">
    <text evidence="1">The sequence shown here is derived from an EMBL/GenBank/DDBJ whole genome shotgun (WGS) entry which is preliminary data.</text>
</comment>
<dbReference type="KEGG" id="bbo:BBOV_I002520"/>
<organism evidence="1 2">
    <name type="scientific">Babesia bovis</name>
    <dbReference type="NCBI Taxonomy" id="5865"/>
    <lineage>
        <taxon>Eukaryota</taxon>
        <taxon>Sar</taxon>
        <taxon>Alveolata</taxon>
        <taxon>Apicomplexa</taxon>
        <taxon>Aconoidasida</taxon>
        <taxon>Piroplasmida</taxon>
        <taxon>Babesiidae</taxon>
        <taxon>Babesia</taxon>
    </lineage>
</organism>
<dbReference type="RefSeq" id="XP_001608902.1">
    <property type="nucleotide sequence ID" value="XM_001608852.1"/>
</dbReference>
<dbReference type="GeneID" id="5477118"/>